<dbReference type="Proteomes" id="UP001430990">
    <property type="component" value="Chromosome"/>
</dbReference>
<protein>
    <recommendedName>
        <fullName evidence="3">KTSC domain-containing protein</fullName>
    </recommendedName>
</protein>
<accession>A0ABY3QUW0</accession>
<evidence type="ECO:0008006" key="3">
    <source>
        <dbReference type="Google" id="ProtNLM"/>
    </source>
</evidence>
<evidence type="ECO:0000313" key="1">
    <source>
        <dbReference type="EMBL" id="UFW89274.1"/>
    </source>
</evidence>
<gene>
    <name evidence="1" type="ORF">BjapCC829_12505</name>
</gene>
<sequence>MHSAIAVFNLPPRHRRHLTRENALPVTRIEKFDSSGSPTQRAEPDADGQYHYFHFGKNVDAVCFRALDDVAEFLRKPPKAGVRMNPGWSKISRRIYIDGVPR</sequence>
<name>A0ABY3QUW0_9BRAD</name>
<reference evidence="1" key="1">
    <citation type="submission" date="2021-11" db="EMBL/GenBank/DDBJ databases">
        <title>Australian commercial rhizobial inoculants.</title>
        <authorList>
            <person name="Kohlmeier M.G."/>
            <person name="O'Hara G.W."/>
            <person name="Colombi E."/>
            <person name="Ramsay J.P."/>
            <person name="Terpolilli J."/>
        </authorList>
    </citation>
    <scope>NUCLEOTIDE SEQUENCE</scope>
    <source>
        <strain evidence="1">CC829</strain>
    </source>
</reference>
<keyword evidence="2" id="KW-1185">Reference proteome</keyword>
<dbReference type="RefSeq" id="WP_231144409.1">
    <property type="nucleotide sequence ID" value="NZ_CP088100.1"/>
</dbReference>
<dbReference type="EMBL" id="CP088100">
    <property type="protein sequence ID" value="UFW89274.1"/>
    <property type="molecule type" value="Genomic_DNA"/>
</dbReference>
<organism evidence="1 2">
    <name type="scientific">Bradyrhizobium barranii</name>
    <dbReference type="NCBI Taxonomy" id="2992140"/>
    <lineage>
        <taxon>Bacteria</taxon>
        <taxon>Pseudomonadati</taxon>
        <taxon>Pseudomonadota</taxon>
        <taxon>Alphaproteobacteria</taxon>
        <taxon>Hyphomicrobiales</taxon>
        <taxon>Nitrobacteraceae</taxon>
        <taxon>Bradyrhizobium</taxon>
    </lineage>
</organism>
<evidence type="ECO:0000313" key="2">
    <source>
        <dbReference type="Proteomes" id="UP001430990"/>
    </source>
</evidence>
<proteinExistence type="predicted"/>